<accession>A0A158L6N6</accession>
<sequence>MESFVGGRGGSGMNEPSMPGEAAVPGRHVNDHQMRLYMKHRLKEGPPRAAVRAGFSVATAYRIEEDPRLPSQKKAPRERRRGDPLAEIFDTEIVPLLQSAAGIRPVAVLEEMLRRHPHLSRNVRRTLERRIRAWRALHGEEREVVFRQVHEPGRLVWRSWASIMSPRSSTSASVS</sequence>
<dbReference type="EMBL" id="FCON02000583">
    <property type="protein sequence ID" value="SAL88952.1"/>
    <property type="molecule type" value="Genomic_DNA"/>
</dbReference>
<dbReference type="AlphaFoldDB" id="A0A158L6N6"/>
<organism evidence="2 3">
    <name type="scientific">Caballeronia choica</name>
    <dbReference type="NCBI Taxonomy" id="326476"/>
    <lineage>
        <taxon>Bacteria</taxon>
        <taxon>Pseudomonadati</taxon>
        <taxon>Pseudomonadota</taxon>
        <taxon>Betaproteobacteria</taxon>
        <taxon>Burkholderiales</taxon>
        <taxon>Burkholderiaceae</taxon>
        <taxon>Caballeronia</taxon>
    </lineage>
</organism>
<dbReference type="Proteomes" id="UP000054770">
    <property type="component" value="Unassembled WGS sequence"/>
</dbReference>
<keyword evidence="3" id="KW-1185">Reference proteome</keyword>
<evidence type="ECO:0000313" key="2">
    <source>
        <dbReference type="EMBL" id="SAL88952.1"/>
    </source>
</evidence>
<proteinExistence type="predicted"/>
<reference evidence="2" key="1">
    <citation type="submission" date="2016-01" db="EMBL/GenBank/DDBJ databases">
        <authorList>
            <person name="Peeters C."/>
        </authorList>
    </citation>
    <scope>NUCLEOTIDE SEQUENCE [LARGE SCALE GENOMIC DNA]</scope>
    <source>
        <strain evidence="2">LMG 22940</strain>
    </source>
</reference>
<name>A0A158L6N6_9BURK</name>
<protein>
    <submittedName>
        <fullName evidence="2">Integrase catalytic region</fullName>
    </submittedName>
</protein>
<feature type="compositionally biased region" description="Gly residues" evidence="1">
    <location>
        <begin position="1"/>
        <end position="12"/>
    </location>
</feature>
<evidence type="ECO:0000313" key="3">
    <source>
        <dbReference type="Proteomes" id="UP000054770"/>
    </source>
</evidence>
<feature type="region of interest" description="Disordered" evidence="1">
    <location>
        <begin position="1"/>
        <end position="23"/>
    </location>
</feature>
<evidence type="ECO:0000256" key="1">
    <source>
        <dbReference type="SAM" id="MobiDB-lite"/>
    </source>
</evidence>
<gene>
    <name evidence="2" type="ORF">AWB68_08948</name>
</gene>
<comment type="caution">
    <text evidence="2">The sequence shown here is derived from an EMBL/GenBank/DDBJ whole genome shotgun (WGS) entry which is preliminary data.</text>
</comment>